<feature type="region of interest" description="Disordered" evidence="1">
    <location>
        <begin position="1"/>
        <end position="25"/>
    </location>
</feature>
<sequence length="131" mass="13820">MPGMVLLPGPGQPGDPSLARHSGPSRRTRLIASAVGAAVLFGGGGLLVRQYNDRPPRADDIAYESGYLYSNRIRQGDPTGELVEKLLSGECVLLERDGYGGRNATFNPALWIEGCLDGAAGRPSREQGLVG</sequence>
<dbReference type="EMBL" id="CM000913">
    <property type="protein sequence ID" value="EFG08076.1"/>
    <property type="molecule type" value="Genomic_DNA"/>
</dbReference>
<evidence type="ECO:0000256" key="1">
    <source>
        <dbReference type="SAM" id="MobiDB-lite"/>
    </source>
</evidence>
<feature type="transmembrane region" description="Helical" evidence="2">
    <location>
        <begin position="30"/>
        <end position="48"/>
    </location>
</feature>
<reference evidence="3 4" key="1">
    <citation type="journal article" date="2010" name="Genome Biol. Evol.">
        <title>The sequence of a 1.8-mb bacterial linear plasmid reveals a rich evolutionary reservoir of secondary metabolic pathways.</title>
        <authorList>
            <person name="Medema M.H."/>
            <person name="Trefzer A."/>
            <person name="Kovalchuk A."/>
            <person name="van den Berg M."/>
            <person name="Mueller U."/>
            <person name="Heijne W."/>
            <person name="Wu L."/>
            <person name="Alam M.T."/>
            <person name="Ronning C.M."/>
            <person name="Nierman W.C."/>
            <person name="Bovenberg R.A.L."/>
            <person name="Breitling R."/>
            <person name="Takano E."/>
        </authorList>
    </citation>
    <scope>NUCLEOTIDE SEQUENCE [LARGE SCALE GENOMIC DNA]</scope>
    <source>
        <strain evidence="4">ATCC 27064 / DSM 738 / JCM 4710 / NBRC 13307 / NCIMB 12785 / NRRL 3585 / VKM Ac-602</strain>
    </source>
</reference>
<keyword evidence="2" id="KW-0812">Transmembrane</keyword>
<gene>
    <name evidence="3" type="ORF">SCLAV_3005</name>
</gene>
<accession>E2PWS7</accession>
<proteinExistence type="predicted"/>
<dbReference type="Proteomes" id="UP000002357">
    <property type="component" value="Chromosome"/>
</dbReference>
<dbReference type="AlphaFoldDB" id="E2PWS7"/>
<keyword evidence="2" id="KW-0472">Membrane</keyword>
<keyword evidence="2" id="KW-1133">Transmembrane helix</keyword>
<evidence type="ECO:0000313" key="4">
    <source>
        <dbReference type="Proteomes" id="UP000002357"/>
    </source>
</evidence>
<dbReference type="eggNOG" id="ENOG50329NE">
    <property type="taxonomic scope" value="Bacteria"/>
</dbReference>
<keyword evidence="4" id="KW-1185">Reference proteome</keyword>
<evidence type="ECO:0000256" key="2">
    <source>
        <dbReference type="SAM" id="Phobius"/>
    </source>
</evidence>
<evidence type="ECO:0000313" key="3">
    <source>
        <dbReference type="EMBL" id="EFG08076.1"/>
    </source>
</evidence>
<protein>
    <submittedName>
        <fullName evidence="3">Uncharacterized protein</fullName>
    </submittedName>
</protein>
<organism evidence="3 4">
    <name type="scientific">Streptomyces clavuligerus</name>
    <dbReference type="NCBI Taxonomy" id="1901"/>
    <lineage>
        <taxon>Bacteria</taxon>
        <taxon>Bacillati</taxon>
        <taxon>Actinomycetota</taxon>
        <taxon>Actinomycetes</taxon>
        <taxon>Kitasatosporales</taxon>
        <taxon>Streptomycetaceae</taxon>
        <taxon>Streptomyces</taxon>
    </lineage>
</organism>
<name>E2PWS7_STRCL</name>